<accession>A0ABP4XC28</accession>
<feature type="region of interest" description="Disordered" evidence="2">
    <location>
        <begin position="904"/>
        <end position="925"/>
    </location>
</feature>
<comment type="caution">
    <text evidence="5">The sequence shown here is derived from an EMBL/GenBank/DDBJ whole genome shotgun (WGS) entry which is preliminary data.</text>
</comment>
<feature type="compositionally biased region" description="Pro residues" evidence="2">
    <location>
        <begin position="907"/>
        <end position="917"/>
    </location>
</feature>
<keyword evidence="3" id="KW-1133">Transmembrane helix</keyword>
<dbReference type="SMART" id="SM00634">
    <property type="entry name" value="BID_1"/>
    <property type="match status" value="5"/>
</dbReference>
<dbReference type="PANTHER" id="PTHR16165">
    <property type="entry name" value="NXPE FAMILY MEMBER"/>
    <property type="match status" value="1"/>
</dbReference>
<evidence type="ECO:0000256" key="3">
    <source>
        <dbReference type="SAM" id="Phobius"/>
    </source>
</evidence>
<comment type="similarity">
    <text evidence="1">Belongs to the intimin/invasin family.</text>
</comment>
<dbReference type="SUPFAM" id="SSF49373">
    <property type="entry name" value="Invasin/intimin cell-adhesion fragments"/>
    <property type="match status" value="5"/>
</dbReference>
<dbReference type="Pfam" id="PF09134">
    <property type="entry name" value="Invasin_D3"/>
    <property type="match status" value="5"/>
</dbReference>
<feature type="domain" description="Big-1" evidence="4">
    <location>
        <begin position="709"/>
        <end position="801"/>
    </location>
</feature>
<gene>
    <name evidence="5" type="ORF">GCM10009768_01470</name>
</gene>
<keyword evidence="3" id="KW-0812">Transmembrane</keyword>
<proteinExistence type="inferred from homology"/>
<dbReference type="Pfam" id="PF25564">
    <property type="entry name" value="DUF7933"/>
    <property type="match status" value="1"/>
</dbReference>
<dbReference type="PANTHER" id="PTHR16165:SF5">
    <property type="entry name" value="NXPE FAMILY MEMBER 3"/>
    <property type="match status" value="1"/>
</dbReference>
<keyword evidence="6" id="KW-1185">Reference proteome</keyword>
<feature type="transmembrane region" description="Helical" evidence="3">
    <location>
        <begin position="931"/>
        <end position="952"/>
    </location>
</feature>
<evidence type="ECO:0000256" key="2">
    <source>
        <dbReference type="SAM" id="MobiDB-lite"/>
    </source>
</evidence>
<dbReference type="InterPro" id="IPR008964">
    <property type="entry name" value="Invasin/intimin_cell_adhesion"/>
</dbReference>
<feature type="domain" description="Big-1" evidence="4">
    <location>
        <begin position="609"/>
        <end position="701"/>
    </location>
</feature>
<feature type="domain" description="Big-1" evidence="4">
    <location>
        <begin position="409"/>
        <end position="501"/>
    </location>
</feature>
<name>A0ABP4XC28_9MICO</name>
<evidence type="ECO:0000256" key="1">
    <source>
        <dbReference type="ARBA" id="ARBA00010116"/>
    </source>
</evidence>
<dbReference type="PROSITE" id="PS51127">
    <property type="entry name" value="BIG1"/>
    <property type="match status" value="5"/>
</dbReference>
<dbReference type="InterPro" id="IPR003344">
    <property type="entry name" value="Big_1_dom"/>
</dbReference>
<dbReference type="Proteomes" id="UP001500851">
    <property type="component" value="Unassembled WGS sequence"/>
</dbReference>
<sequence>MTARIGLRRFRPARKTLGVTAAAVLVGGALVGGPIAPSAVAAPGVAAAPTPVFLEDFTGNGSNDNPQNITGFVGSSGMTYVADAQWTPAEGRCNGWVANSTAVAPLAVDPGCAGGSWTATQSGSTAIGTYLGQDAATAPTNNILNAQTQGGSDIGGGVVLQTAKPVTAARVGDHFYALSAVSSSTGCASPASLGFALIENQTGSGPAPGTGGGTLTTLLSGRSACAAPYETIGTARVATVTSDAFRVPAATPIGFRFTNANGSIGGNDTNYDNVGIVDVTPQLDAAFSPANVPAGTKTNLVYTVTNTTELGAKAGWAFTDTLPAGLVVAAAPTTTCAATTATAATGGTAIDVGGTIAKNATSCTVTVPVRATSLTPGSYTLPATSTATGLLKPANASVTFQTGAVDETKSTIAANPTSIVANGTATSTVTVRLFDGAGNPAGVGGDAVVMNATNGTLGAVTDNGDGTYTATLTAPTAAGSATVSFTVNGIAMSGTATVNFTAGAASATTSTISATPTSIPADGASTSTVTVQLKDANGNPLTAGGATVAMATTAGTLSTVTDNGDGTYTATLTSATVTGSATVSFTVGAAAGTDTAQVDFAVGAPDADESEIQAAPSSITADGSSTSQVTVTLFDAHGNRITTGGSTVTMATTAGTLSSVTDNGDGTYTATLTSSTASGTATVSFGVDGTQSTRTASIELTAGAVDADQSKIEVSDPQLTADGTSSTTVTVTLFDAHGNRLTAGGSTVALATTAGTLSTVTDNGDGTYTATLTAPTASGTSTISFSVDGTESAETATVAFVAGAVDADASTIAVKPAKIPADGKSTSIVTVTLVDAHGNPVTGGGHKVTMRTTAGTLSDVVDNGDGTYTATLTAAKASGVATVSFSVDGTESGETAQVEFTSVTVPTTPPTSKPKPTSPAGGLSTTGGASLMGGVAVGILALLGGGVALVVARTRRQRARHE</sequence>
<reference evidence="6" key="1">
    <citation type="journal article" date="2019" name="Int. J. Syst. Evol. Microbiol.">
        <title>The Global Catalogue of Microorganisms (GCM) 10K type strain sequencing project: providing services to taxonomists for standard genome sequencing and annotation.</title>
        <authorList>
            <consortium name="The Broad Institute Genomics Platform"/>
            <consortium name="The Broad Institute Genome Sequencing Center for Infectious Disease"/>
            <person name="Wu L."/>
            <person name="Ma J."/>
        </authorList>
    </citation>
    <scope>NUCLEOTIDE SEQUENCE [LARGE SCALE GENOMIC DNA]</scope>
    <source>
        <strain evidence="6">JCM 14736</strain>
    </source>
</reference>
<feature type="domain" description="Big-1" evidence="4">
    <location>
        <begin position="509"/>
        <end position="601"/>
    </location>
</feature>
<dbReference type="Gene3D" id="2.60.40.10">
    <property type="entry name" value="Immunoglobulins"/>
    <property type="match status" value="5"/>
</dbReference>
<dbReference type="InterPro" id="IPR057693">
    <property type="entry name" value="DUF7933"/>
</dbReference>
<evidence type="ECO:0000313" key="5">
    <source>
        <dbReference type="EMBL" id="GAA1776685.1"/>
    </source>
</evidence>
<dbReference type="EMBL" id="BAAAOB010000001">
    <property type="protein sequence ID" value="GAA1776685.1"/>
    <property type="molecule type" value="Genomic_DNA"/>
</dbReference>
<protein>
    <recommendedName>
        <fullName evidence="4">Big-1 domain-containing protein</fullName>
    </recommendedName>
</protein>
<keyword evidence="3" id="KW-0472">Membrane</keyword>
<dbReference type="InterPro" id="IPR013783">
    <property type="entry name" value="Ig-like_fold"/>
</dbReference>
<evidence type="ECO:0000313" key="6">
    <source>
        <dbReference type="Proteomes" id="UP001500851"/>
    </source>
</evidence>
<evidence type="ECO:0000259" key="4">
    <source>
        <dbReference type="PROSITE" id="PS51127"/>
    </source>
</evidence>
<feature type="domain" description="Big-1" evidence="4">
    <location>
        <begin position="809"/>
        <end position="901"/>
    </location>
</feature>
<organism evidence="5 6">
    <name type="scientific">Leucobacter iarius</name>
    <dbReference type="NCBI Taxonomy" id="333963"/>
    <lineage>
        <taxon>Bacteria</taxon>
        <taxon>Bacillati</taxon>
        <taxon>Actinomycetota</taxon>
        <taxon>Actinomycetes</taxon>
        <taxon>Micrococcales</taxon>
        <taxon>Microbacteriaceae</taxon>
        <taxon>Leucobacter</taxon>
    </lineage>
</organism>
<dbReference type="InterPro" id="IPR015217">
    <property type="entry name" value="Invasin_dom_3"/>
</dbReference>